<dbReference type="AlphaFoldDB" id="A0A090AHN8"/>
<keyword evidence="2" id="KW-1185">Reference proteome</keyword>
<dbReference type="KEGG" id="tig:THII_2502"/>
<organism evidence="1 2">
    <name type="scientific">Thioploca ingrica</name>
    <dbReference type="NCBI Taxonomy" id="40754"/>
    <lineage>
        <taxon>Bacteria</taxon>
        <taxon>Pseudomonadati</taxon>
        <taxon>Pseudomonadota</taxon>
        <taxon>Gammaproteobacteria</taxon>
        <taxon>Thiotrichales</taxon>
        <taxon>Thiotrichaceae</taxon>
        <taxon>Thioploca</taxon>
    </lineage>
</organism>
<evidence type="ECO:0000313" key="2">
    <source>
        <dbReference type="Proteomes" id="UP000031623"/>
    </source>
</evidence>
<reference evidence="1 2" key="1">
    <citation type="journal article" date="2014" name="ISME J.">
        <title>Ecophysiology of Thioploca ingrica as revealed by the complete genome sequence supplemented with proteomic evidence.</title>
        <authorList>
            <person name="Kojima H."/>
            <person name="Ogura Y."/>
            <person name="Yamamoto N."/>
            <person name="Togashi T."/>
            <person name="Mori H."/>
            <person name="Watanabe T."/>
            <person name="Nemoto F."/>
            <person name="Kurokawa K."/>
            <person name="Hayashi T."/>
            <person name="Fukui M."/>
        </authorList>
    </citation>
    <scope>NUCLEOTIDE SEQUENCE [LARGE SCALE GENOMIC DNA]</scope>
</reference>
<dbReference type="HOGENOM" id="CLU_2398646_0_0_6"/>
<accession>A0A090AHN8</accession>
<evidence type="ECO:0000313" key="1">
    <source>
        <dbReference type="EMBL" id="BAP56799.1"/>
    </source>
</evidence>
<dbReference type="OrthoDB" id="9948401at2"/>
<dbReference type="EMBL" id="AP014633">
    <property type="protein sequence ID" value="BAP56799.1"/>
    <property type="molecule type" value="Genomic_DNA"/>
</dbReference>
<protein>
    <submittedName>
        <fullName evidence="1">Uncharacterized protein</fullName>
    </submittedName>
</protein>
<gene>
    <name evidence="1" type="ORF">THII_2502</name>
</gene>
<proteinExistence type="predicted"/>
<dbReference type="STRING" id="40754.THII_2502"/>
<dbReference type="Proteomes" id="UP000031623">
    <property type="component" value="Chromosome"/>
</dbReference>
<sequence>MIYCYIPGFPSYPIDNTHHLLDAYEHIGEEIRSQRLTFIGMVHGFLHRLILEPMSLIKEANKTVYQPVLIPLKSGEVVDVATPRDTITLASEL</sequence>
<name>A0A090AHN8_9GAMM</name>